<evidence type="ECO:0000259" key="8">
    <source>
        <dbReference type="Pfam" id="PF13229"/>
    </source>
</evidence>
<keyword evidence="9" id="KW-1185">Reference proteome</keyword>
<dbReference type="SMART" id="SM00710">
    <property type="entry name" value="PbH1"/>
    <property type="match status" value="4"/>
</dbReference>
<feature type="domain" description="Right handed beta helix" evidence="8">
    <location>
        <begin position="375"/>
        <end position="471"/>
    </location>
</feature>
<protein>
    <submittedName>
        <fullName evidence="10">Uncharacterized protein LOC109482545 isoform X1</fullName>
    </submittedName>
    <submittedName>
        <fullName evidence="11">Uncharacterized protein LOC109482545 isoform X2</fullName>
    </submittedName>
</protein>
<sequence>MIKSTTLLLPSRRAMRYVLFAAIGLVLVTVVYRSAGNNLPEKVRQAMKVVSEKTSVGCRLDSVVYSPIIPIHAPLPIKVEVTGTHSRHAPRAKATVVARCKGAKDIESGLTLYYGIGSAVLTFPKPGVWEVSVRVNRYIAQDSAENSETESCSQTFPVEAVDLRHTDIPVRKVSGASLGLDKDSAWSRGIVVIEGSLKIPAGVTLTVKPGVVFLMSPGSRQDVVGQVKMGKEGHDPVLFTALPDEKGRVKPWDQIVFHRGSKGDLRNTWLTHGGSAKSPNFGSLDTTPVVHVQKNAAVNFHGGGLVDNVGEAIRGEVCTIVLQGTVIARCEGGGSAREAVFHMDNVHVTEISQDQRITSDFTKDSFSFFSPGTTSEPSDVSVISNSVFAAGGGLGINQQGSHVIVESTIIEDFRRAGVLTSGEKSHVTLRNLIIRNCAIGLRVGYGKMNVTLDDSVVVNNKVGVWYGEGSVDNVATLDINNVLAIGNSEKNLKVYSTGVERTNTDRGSDNVRLRCFFVNTGSTKRTPKSTFSLPQRMPQKPCLQPQVYLDHPECQLNVQVPRAECMWTDYSPEPLVDARLERIDLCANCCKEATEELTFGSYDHWRLKDIQDLKDASISTEGSAPGAECGLSFSADFYQYTDSQCLKSKVRIKSVFSNISHNQAESHLRELKTYYFDRVLQFHLTPPSFGLMLDFSHILDSNASAFIDKTMSCGLSDNNGNQVSTFVTAWVPDIGMFTKLSVLLADLVHPKNFYPYVMFLYLSNCMKSGHSHFASKETFDYILIDNDRCFVPERVVALNFTLHYRKRLTVLTDTLFSKTHVCDMPADIINKFKHANAVSSKVPSLGSQLREEIIKDEEMGPLILKENPEIYEEIDGRVSTLLAHYHRNCDEYDADKYDPILRQMYKTGAIQYAYMVQGRDYMIAKFEDDHIGYLKVVGTSVRQRIAGEIMNGGFAELVAYHVDRLMELGRTPVVASRRLFLDDSLRLKGVIEPHGDLLHDYTSSKVTLEKFLSQVKDEGKDTDKTIQWVANQMKTEDGAPFLDIVVVGRVKSLRVDVDLNPKMKDFLSHHITFNDLEDAGVTRQMTWDVTDAIVFDFLTHNSERTGLATSELRHVVYDNRPAFSPSIPTAVCESILRCHPALYPPPSPNPHGPTNCPAACWGGDDGETALDGNCRFRTHVLERFYNFETNTSRADEFVDSLEKALAKEALDVQSIENYFGQVDLYTGLKERISYLLSHIEQCQKQYGDDTLI</sequence>
<evidence type="ECO:0000256" key="2">
    <source>
        <dbReference type="ARBA" id="ARBA00004613"/>
    </source>
</evidence>
<keyword evidence="6" id="KW-0472">Membrane</keyword>
<evidence type="ECO:0000313" key="10">
    <source>
        <dbReference type="RefSeq" id="XP_019640850.1"/>
    </source>
</evidence>
<keyword evidence="7" id="KW-0325">Glycoprotein</keyword>
<gene>
    <name evidence="10 11" type="primary">LOC109482545</name>
</gene>
<organism evidence="9 11">
    <name type="scientific">Branchiostoma belcheri</name>
    <name type="common">Amphioxus</name>
    <dbReference type="NCBI Taxonomy" id="7741"/>
    <lineage>
        <taxon>Eukaryota</taxon>
        <taxon>Metazoa</taxon>
        <taxon>Chordata</taxon>
        <taxon>Cephalochordata</taxon>
        <taxon>Leptocardii</taxon>
        <taxon>Amphioxiformes</taxon>
        <taxon>Branchiostomatidae</taxon>
        <taxon>Branchiostoma</taxon>
    </lineage>
</organism>
<reference evidence="10 11" key="1">
    <citation type="submission" date="2025-04" db="UniProtKB">
        <authorList>
            <consortium name="RefSeq"/>
        </authorList>
    </citation>
    <scope>IDENTIFICATION</scope>
    <source>
        <tissue evidence="10 11">Gonad</tissue>
    </source>
</reference>
<evidence type="ECO:0000313" key="11">
    <source>
        <dbReference type="RefSeq" id="XP_019640860.1"/>
    </source>
</evidence>
<dbReference type="PANTHER" id="PTHR14470">
    <property type="entry name" value="FIBRONECTIN TYPE III DOMAIN-CONTAINING PROTEIN"/>
    <property type="match status" value="1"/>
</dbReference>
<dbReference type="KEGG" id="bbel:109482545"/>
<dbReference type="Gene3D" id="2.160.20.10">
    <property type="entry name" value="Single-stranded right-handed beta-helix, Pectin lyase-like"/>
    <property type="match status" value="1"/>
</dbReference>
<dbReference type="SUPFAM" id="SSF51126">
    <property type="entry name" value="Pectin lyase-like"/>
    <property type="match status" value="1"/>
</dbReference>
<comment type="subcellular location">
    <subcellularLocation>
        <location evidence="1">Membrane</location>
        <topology evidence="1">Single-pass membrane protein</topology>
    </subcellularLocation>
    <subcellularLocation>
        <location evidence="2">Secreted</location>
    </subcellularLocation>
</comment>
<evidence type="ECO:0000256" key="4">
    <source>
        <dbReference type="ARBA" id="ARBA00022692"/>
    </source>
</evidence>
<dbReference type="InterPro" id="IPR006626">
    <property type="entry name" value="PbH1"/>
</dbReference>
<dbReference type="GO" id="GO:0005576">
    <property type="term" value="C:extracellular region"/>
    <property type="evidence" value="ECO:0007669"/>
    <property type="project" value="UniProtKB-SubCell"/>
</dbReference>
<dbReference type="GeneID" id="109482545"/>
<dbReference type="OrthoDB" id="10017096at2759"/>
<evidence type="ECO:0000256" key="6">
    <source>
        <dbReference type="ARBA" id="ARBA00023136"/>
    </source>
</evidence>
<evidence type="ECO:0000313" key="9">
    <source>
        <dbReference type="Proteomes" id="UP000515135"/>
    </source>
</evidence>
<evidence type="ECO:0000256" key="1">
    <source>
        <dbReference type="ARBA" id="ARBA00004167"/>
    </source>
</evidence>
<accession>A0A6P4ZI50</accession>
<name>A0A6P4ZI50_BRABE</name>
<evidence type="ECO:0000256" key="5">
    <source>
        <dbReference type="ARBA" id="ARBA00022989"/>
    </source>
</evidence>
<dbReference type="AlphaFoldDB" id="A0A6P4ZI50"/>
<keyword evidence="3" id="KW-0964">Secreted</keyword>
<evidence type="ECO:0000256" key="3">
    <source>
        <dbReference type="ARBA" id="ARBA00022525"/>
    </source>
</evidence>
<evidence type="ECO:0000256" key="7">
    <source>
        <dbReference type="ARBA" id="ARBA00023180"/>
    </source>
</evidence>
<keyword evidence="4" id="KW-0812">Transmembrane</keyword>
<dbReference type="InterPro" id="IPR039448">
    <property type="entry name" value="Beta_helix"/>
</dbReference>
<proteinExistence type="predicted"/>
<dbReference type="RefSeq" id="XP_019640850.1">
    <property type="nucleotide sequence ID" value="XM_019785291.1"/>
</dbReference>
<dbReference type="InterPro" id="IPR011050">
    <property type="entry name" value="Pectin_lyase_fold/virulence"/>
</dbReference>
<dbReference type="Pfam" id="PF13229">
    <property type="entry name" value="Beta_helix"/>
    <property type="match status" value="1"/>
</dbReference>
<dbReference type="PANTHER" id="PTHR14470:SF3">
    <property type="match status" value="1"/>
</dbReference>
<dbReference type="Proteomes" id="UP000515135">
    <property type="component" value="Unplaced"/>
</dbReference>
<dbReference type="RefSeq" id="XP_019640860.1">
    <property type="nucleotide sequence ID" value="XM_019785301.1"/>
</dbReference>
<dbReference type="InterPro" id="IPR012334">
    <property type="entry name" value="Pectin_lyas_fold"/>
</dbReference>
<keyword evidence="5" id="KW-1133">Transmembrane helix</keyword>
<dbReference type="GO" id="GO:0016020">
    <property type="term" value="C:membrane"/>
    <property type="evidence" value="ECO:0007669"/>
    <property type="project" value="UniProtKB-SubCell"/>
</dbReference>
<dbReference type="InterPro" id="IPR052120">
    <property type="entry name" value="FNDC_type_III_4/5"/>
</dbReference>